<reference evidence="2 3" key="1">
    <citation type="journal article" date="2012" name="J. Bacteriol.">
        <title>Complete genome sequence of the broad-host-range strain Sinorhizobium fredii USDA257.</title>
        <authorList>
            <person name="Schuldes J."/>
            <person name="Rodriguez Orbegoso M."/>
            <person name="Schmeisser C."/>
            <person name="Krishnan H.B."/>
            <person name="Daniel R."/>
            <person name="Streit W.R."/>
        </authorList>
    </citation>
    <scope>NUCLEOTIDE SEQUENCE [LARGE SCALE GENOMIC DNA]</scope>
    <source>
        <strain evidence="2 3">USDA 257</strain>
    </source>
</reference>
<accession>I3X9A4</accession>
<dbReference type="eggNOG" id="COG1708">
    <property type="taxonomic scope" value="Bacteria"/>
</dbReference>
<dbReference type="PATRIC" id="fig|1185652.3.peg.4067"/>
<proteinExistence type="predicted"/>
<dbReference type="AlphaFoldDB" id="I3X9A4"/>
<evidence type="ECO:0000313" key="2">
    <source>
        <dbReference type="EMBL" id="AFL52460.1"/>
    </source>
</evidence>
<evidence type="ECO:0000259" key="1">
    <source>
        <dbReference type="Pfam" id="PF01909"/>
    </source>
</evidence>
<dbReference type="Pfam" id="PF01909">
    <property type="entry name" value="NTP_transf_2"/>
    <property type="match status" value="1"/>
</dbReference>
<sequence>MSAIDFMLSERQQKMLGALLLHPDRQYGSNELIAIGGPGYGAGKRILEQFERSAIVVKTARGNQRLYSVNGRHPIYPDLRSICFKTFGIADVIAGELAPFKDRISLAFVFGSIVQGTERADSDVDLMVVGNLDVFDLGGAIERIQKVLGREVDLNLHTSEEWEALQSDQVIGAILKKEKIMVIEQRAGRTISTTASRSAS</sequence>
<dbReference type="CDD" id="cd05403">
    <property type="entry name" value="NT_KNTase_like"/>
    <property type="match status" value="1"/>
</dbReference>
<dbReference type="KEGG" id="sfd:USDA257_c39160"/>
<evidence type="ECO:0000313" key="3">
    <source>
        <dbReference type="Proteomes" id="UP000006180"/>
    </source>
</evidence>
<name>I3X9A4_SINF2</name>
<dbReference type="SUPFAM" id="SSF81301">
    <property type="entry name" value="Nucleotidyltransferase"/>
    <property type="match status" value="1"/>
</dbReference>
<dbReference type="Proteomes" id="UP000006180">
    <property type="component" value="Chromosome"/>
</dbReference>
<dbReference type="EMBL" id="CP003563">
    <property type="protein sequence ID" value="AFL52460.1"/>
    <property type="molecule type" value="Genomic_DNA"/>
</dbReference>
<protein>
    <submittedName>
        <fullName evidence="2">DNA polymerase beta domain protein region</fullName>
    </submittedName>
</protein>
<dbReference type="InterPro" id="IPR002934">
    <property type="entry name" value="Polymerase_NTP_transf_dom"/>
</dbReference>
<gene>
    <name evidence="2" type="ORF">USDA257_c39160</name>
</gene>
<dbReference type="Gene3D" id="3.30.460.10">
    <property type="entry name" value="Beta Polymerase, domain 2"/>
    <property type="match status" value="1"/>
</dbReference>
<dbReference type="GO" id="GO:0016779">
    <property type="term" value="F:nucleotidyltransferase activity"/>
    <property type="evidence" value="ECO:0007669"/>
    <property type="project" value="InterPro"/>
</dbReference>
<feature type="domain" description="Polymerase nucleotidyl transferase" evidence="1">
    <location>
        <begin position="104"/>
        <end position="162"/>
    </location>
</feature>
<dbReference type="HOGENOM" id="CLU_094593_1_0_5"/>
<organism evidence="2 3">
    <name type="scientific">Sinorhizobium fredii (strain USDA 257)</name>
    <dbReference type="NCBI Taxonomy" id="1185652"/>
    <lineage>
        <taxon>Bacteria</taxon>
        <taxon>Pseudomonadati</taxon>
        <taxon>Pseudomonadota</taxon>
        <taxon>Alphaproteobacteria</taxon>
        <taxon>Hyphomicrobiales</taxon>
        <taxon>Rhizobiaceae</taxon>
        <taxon>Sinorhizobium/Ensifer group</taxon>
        <taxon>Sinorhizobium</taxon>
    </lineage>
</organism>
<dbReference type="STRING" id="1185652.USDA257_c39160"/>
<dbReference type="InterPro" id="IPR043519">
    <property type="entry name" value="NT_sf"/>
</dbReference>
<dbReference type="RefSeq" id="WP_014764595.1">
    <property type="nucleotide sequence ID" value="NC_018000.1"/>
</dbReference>